<dbReference type="Proteomes" id="UP000430272">
    <property type="component" value="Unassembled WGS sequence"/>
</dbReference>
<evidence type="ECO:0000313" key="2">
    <source>
        <dbReference type="Proteomes" id="UP000430272"/>
    </source>
</evidence>
<reference evidence="1 2" key="1">
    <citation type="submission" date="2019-12" db="EMBL/GenBank/DDBJ databases">
        <title>Genomic-based taxomic classification of the family Erythrobacteraceae.</title>
        <authorList>
            <person name="Xu L."/>
        </authorList>
    </citation>
    <scope>NUCLEOTIDE SEQUENCE [LARGE SCALE GENOMIC DNA]</scope>
    <source>
        <strain evidence="1 2">JCM 17468</strain>
    </source>
</reference>
<dbReference type="OrthoDB" id="7597229at2"/>
<dbReference type="EMBL" id="WTYD01000001">
    <property type="protein sequence ID" value="MXO52645.1"/>
    <property type="molecule type" value="Genomic_DNA"/>
</dbReference>
<gene>
    <name evidence="1" type="ORF">GRI47_01325</name>
</gene>
<proteinExistence type="predicted"/>
<sequence>MLPITDAEEAVIETARKLTRSLVSKLTERGVQPADATIALAYALHDAATELTGDPVSAIEWMRTAADLMERQMMGGGDGKPTAH</sequence>
<organism evidence="1 2">
    <name type="scientific">Qipengyuania pelagi</name>
    <dbReference type="NCBI Taxonomy" id="994320"/>
    <lineage>
        <taxon>Bacteria</taxon>
        <taxon>Pseudomonadati</taxon>
        <taxon>Pseudomonadota</taxon>
        <taxon>Alphaproteobacteria</taxon>
        <taxon>Sphingomonadales</taxon>
        <taxon>Erythrobacteraceae</taxon>
        <taxon>Qipengyuania</taxon>
    </lineage>
</organism>
<dbReference type="RefSeq" id="WP_160659602.1">
    <property type="nucleotide sequence ID" value="NZ_BAABDV010000001.1"/>
</dbReference>
<name>A0A844Y362_9SPHN</name>
<keyword evidence="2" id="KW-1185">Reference proteome</keyword>
<comment type="caution">
    <text evidence="1">The sequence shown here is derived from an EMBL/GenBank/DDBJ whole genome shotgun (WGS) entry which is preliminary data.</text>
</comment>
<evidence type="ECO:0000313" key="1">
    <source>
        <dbReference type="EMBL" id="MXO52645.1"/>
    </source>
</evidence>
<dbReference type="AlphaFoldDB" id="A0A844Y362"/>
<protein>
    <submittedName>
        <fullName evidence="1">Uncharacterized protein</fullName>
    </submittedName>
</protein>
<accession>A0A844Y362</accession>